<dbReference type="VEuPathDB" id="FungiDB:FPRO_04352"/>
<evidence type="ECO:0000313" key="2">
    <source>
        <dbReference type="Proteomes" id="UP000183971"/>
    </source>
</evidence>
<proteinExistence type="predicted"/>
<dbReference type="EMBL" id="FJOF01000004">
    <property type="protein sequence ID" value="CZR39455.1"/>
    <property type="molecule type" value="Genomic_DNA"/>
</dbReference>
<gene>
    <name evidence="1" type="ORF">FPRO_04352</name>
</gene>
<dbReference type="GeneID" id="42049236"/>
<dbReference type="RefSeq" id="XP_031080048.1">
    <property type="nucleotide sequence ID" value="XM_031229853.1"/>
</dbReference>
<name>A0A1L7VIU7_FUSPR</name>
<dbReference type="AlphaFoldDB" id="A0A1L7VIU7"/>
<organism evidence="1 2">
    <name type="scientific">Fusarium proliferatum (strain ET1)</name>
    <name type="common">Orchid endophyte fungus</name>
    <dbReference type="NCBI Taxonomy" id="1227346"/>
    <lineage>
        <taxon>Eukaryota</taxon>
        <taxon>Fungi</taxon>
        <taxon>Dikarya</taxon>
        <taxon>Ascomycota</taxon>
        <taxon>Pezizomycotina</taxon>
        <taxon>Sordariomycetes</taxon>
        <taxon>Hypocreomycetidae</taxon>
        <taxon>Hypocreales</taxon>
        <taxon>Nectriaceae</taxon>
        <taxon>Fusarium</taxon>
        <taxon>Fusarium fujikuroi species complex</taxon>
    </lineage>
</organism>
<comment type="caution">
    <text evidence="1">The sequence shown here is derived from an EMBL/GenBank/DDBJ whole genome shotgun (WGS) entry which is preliminary data.</text>
</comment>
<accession>A0A1L7VIU7</accession>
<reference evidence="2" key="1">
    <citation type="journal article" date="2016" name="Genome Biol. Evol.">
        <title>Comparative 'omics' of the Fusarium fujikuroi species complex highlights differences in genetic potential and metabolite synthesis.</title>
        <authorList>
            <person name="Niehaus E.-M."/>
            <person name="Muensterkoetter M."/>
            <person name="Proctor R.H."/>
            <person name="Brown D.W."/>
            <person name="Sharon A."/>
            <person name="Idan Y."/>
            <person name="Oren-Young L."/>
            <person name="Sieber C.M."/>
            <person name="Novak O."/>
            <person name="Pencik A."/>
            <person name="Tarkowska D."/>
            <person name="Hromadova K."/>
            <person name="Freeman S."/>
            <person name="Maymon M."/>
            <person name="Elazar M."/>
            <person name="Youssef S.A."/>
            <person name="El-Shabrawy E.S.M."/>
            <person name="Shalaby A.B.A."/>
            <person name="Houterman P."/>
            <person name="Brock N.L."/>
            <person name="Burkhardt I."/>
            <person name="Tsavkelova E.A."/>
            <person name="Dickschat J.S."/>
            <person name="Galuszka P."/>
            <person name="Gueldener U."/>
            <person name="Tudzynski B."/>
        </authorList>
    </citation>
    <scope>NUCLEOTIDE SEQUENCE [LARGE SCALE GENOMIC DNA]</scope>
    <source>
        <strain evidence="2">ET1</strain>
    </source>
</reference>
<sequence>MSESRPAFSIRAIAPTDDRNLTWKESKTKLTATVRNQLQIHIFKLPTSYNNVCPEVHQRAISGSEQLQECPEYNQGIKCETTNEYFTEYVSADQCEVCEMRRIEAEAAAAAEEEAKKANAT</sequence>
<dbReference type="Proteomes" id="UP000183971">
    <property type="component" value="Unassembled WGS sequence"/>
</dbReference>
<protein>
    <submittedName>
        <fullName evidence="1">Uncharacterized protein</fullName>
    </submittedName>
</protein>
<keyword evidence="2" id="KW-1185">Reference proteome</keyword>
<evidence type="ECO:0000313" key="1">
    <source>
        <dbReference type="EMBL" id="CZR39455.1"/>
    </source>
</evidence>